<evidence type="ECO:0000259" key="1">
    <source>
        <dbReference type="Pfam" id="PF01975"/>
    </source>
</evidence>
<gene>
    <name evidence="2" type="ORF">DASC09_035980</name>
</gene>
<dbReference type="PANTHER" id="PTHR47551:SF1">
    <property type="entry name" value="TUBULIN--TYROSINE LIGASE PBY1-RELATED"/>
    <property type="match status" value="1"/>
</dbReference>
<dbReference type="GO" id="GO:0016787">
    <property type="term" value="F:hydrolase activity"/>
    <property type="evidence" value="ECO:0007669"/>
    <property type="project" value="InterPro"/>
</dbReference>
<dbReference type="NCBIfam" id="TIGR00087">
    <property type="entry name" value="surE"/>
    <property type="match status" value="1"/>
</dbReference>
<reference evidence="2 3" key="1">
    <citation type="journal article" date="2023" name="Elife">
        <title>Identification of key yeast species and microbe-microbe interactions impacting larval growth of Drosophila in the wild.</title>
        <authorList>
            <person name="Mure A."/>
            <person name="Sugiura Y."/>
            <person name="Maeda R."/>
            <person name="Honda K."/>
            <person name="Sakurai N."/>
            <person name="Takahashi Y."/>
            <person name="Watada M."/>
            <person name="Katoh T."/>
            <person name="Gotoh A."/>
            <person name="Gotoh Y."/>
            <person name="Taniguchi I."/>
            <person name="Nakamura K."/>
            <person name="Hayashi T."/>
            <person name="Katayama T."/>
            <person name="Uemura T."/>
            <person name="Hattori Y."/>
        </authorList>
    </citation>
    <scope>NUCLEOTIDE SEQUENCE [LARGE SCALE GENOMIC DNA]</scope>
    <source>
        <strain evidence="2 3">SC-9</strain>
    </source>
</reference>
<evidence type="ECO:0000313" key="3">
    <source>
        <dbReference type="Proteomes" id="UP001360560"/>
    </source>
</evidence>
<protein>
    <recommendedName>
        <fullName evidence="1">Survival protein SurE-like phosphatase/nucleotidase domain-containing protein</fullName>
    </recommendedName>
</protein>
<dbReference type="Pfam" id="PF01975">
    <property type="entry name" value="SurE"/>
    <property type="match status" value="1"/>
</dbReference>
<dbReference type="GO" id="GO:0000932">
    <property type="term" value="C:P-body"/>
    <property type="evidence" value="ECO:0007669"/>
    <property type="project" value="TreeGrafter"/>
</dbReference>
<organism evidence="2 3">
    <name type="scientific">Saccharomycopsis crataegensis</name>
    <dbReference type="NCBI Taxonomy" id="43959"/>
    <lineage>
        <taxon>Eukaryota</taxon>
        <taxon>Fungi</taxon>
        <taxon>Dikarya</taxon>
        <taxon>Ascomycota</taxon>
        <taxon>Saccharomycotina</taxon>
        <taxon>Saccharomycetes</taxon>
        <taxon>Saccharomycopsidaceae</taxon>
        <taxon>Saccharomycopsis</taxon>
    </lineage>
</organism>
<comment type="caution">
    <text evidence="2">The sequence shown here is derived from an EMBL/GenBank/DDBJ whole genome shotgun (WGS) entry which is preliminary data.</text>
</comment>
<feature type="domain" description="Survival protein SurE-like phosphatase/nucleotidase" evidence="1">
    <location>
        <begin position="3"/>
        <end position="225"/>
    </location>
</feature>
<dbReference type="InterPro" id="IPR036523">
    <property type="entry name" value="SurE-like_sf"/>
</dbReference>
<dbReference type="Proteomes" id="UP001360560">
    <property type="component" value="Unassembled WGS sequence"/>
</dbReference>
<accession>A0AAV5QN06</accession>
<dbReference type="RefSeq" id="XP_064853269.1">
    <property type="nucleotide sequence ID" value="XM_064997197.1"/>
</dbReference>
<name>A0AAV5QN06_9ASCO</name>
<dbReference type="InterPro" id="IPR002828">
    <property type="entry name" value="SurE-like_Pase/nucleotidase"/>
</dbReference>
<dbReference type="EMBL" id="BTFZ01000011">
    <property type="protein sequence ID" value="GMM36273.1"/>
    <property type="molecule type" value="Genomic_DNA"/>
</dbReference>
<proteinExistence type="predicted"/>
<dbReference type="InterPro" id="IPR027746">
    <property type="entry name" value="TTL"/>
</dbReference>
<sequence>MHVLLTNDDGPPNEIASPYIRFLVDAIGKYTDWDLSIVVPDVQRSWIGKAHFAGKELTASFIYPNQNSNVFHGPFPLPNNKKHSDLKEWALIDGTPASCADIGIHHLYQEKGPVDLVISGPNVGKNATASYILSSGTIGAALEGAIHSKKAIGISYGYITRDVPDEVLEKAAEISVKLVKYLYENWGTKEGQKVDLYSINIPLVETLLEKERTKIFYTPILQNRWVSIFKNDDAHIGKSEDIDIVDATASNKIQFKWAPDFDYVHRSIRESTTLNDGKVLDDGNISVTPLRASFDDIATNAEIKLDI</sequence>
<dbReference type="PANTHER" id="PTHR47551">
    <property type="entry name" value="TUBULIN--TYROSINE LIGASE PBY1-RELATED"/>
    <property type="match status" value="1"/>
</dbReference>
<dbReference type="GeneID" id="90074248"/>
<dbReference type="AlphaFoldDB" id="A0AAV5QN06"/>
<dbReference type="SUPFAM" id="SSF64167">
    <property type="entry name" value="SurE-like"/>
    <property type="match status" value="1"/>
</dbReference>
<evidence type="ECO:0000313" key="2">
    <source>
        <dbReference type="EMBL" id="GMM36273.1"/>
    </source>
</evidence>
<dbReference type="Gene3D" id="3.40.1210.10">
    <property type="entry name" value="Survival protein SurE-like phosphatase/nucleotidase"/>
    <property type="match status" value="1"/>
</dbReference>
<keyword evidence="3" id="KW-1185">Reference proteome</keyword>